<reference evidence="2 3" key="1">
    <citation type="submission" date="2018-04" db="EMBL/GenBank/DDBJ databases">
        <authorList>
            <person name="Hagen T."/>
        </authorList>
    </citation>
    <scope>NUCLEOTIDE SEQUENCE [LARGE SCALE GENOMIC DNA]</scope>
    <source>
        <strain evidence="2 3">TPD7009</strain>
    </source>
</reference>
<accession>A0AA92H702</accession>
<dbReference type="AlphaFoldDB" id="A0AA92H702"/>
<gene>
    <name evidence="2" type="ORF">DC430_24230</name>
</gene>
<protein>
    <submittedName>
        <fullName evidence="2">Uncharacterized protein</fullName>
    </submittedName>
</protein>
<dbReference type="Proteomes" id="UP000244335">
    <property type="component" value="Unassembled WGS sequence"/>
</dbReference>
<comment type="caution">
    <text evidence="2">The sequence shown here is derived from an EMBL/GenBank/DDBJ whole genome shotgun (WGS) entry which is preliminary data.</text>
</comment>
<proteinExistence type="predicted"/>
<evidence type="ECO:0000313" key="2">
    <source>
        <dbReference type="EMBL" id="PVE49711.1"/>
    </source>
</evidence>
<feature type="compositionally biased region" description="Basic and acidic residues" evidence="1">
    <location>
        <begin position="8"/>
        <end position="51"/>
    </location>
</feature>
<sequence length="65" mass="7375">MQDNDASDCAKEKKEKEKIGQMDADSTHKPGDKDFNRDRPGTVDDANKDFDDLVGGNAIDKRKWY</sequence>
<evidence type="ECO:0000313" key="3">
    <source>
        <dbReference type="Proteomes" id="UP000244335"/>
    </source>
</evidence>
<organism evidence="2 3">
    <name type="scientific">Rhizobium rhizogenes</name>
    <name type="common">Agrobacterium rhizogenes</name>
    <dbReference type="NCBI Taxonomy" id="359"/>
    <lineage>
        <taxon>Bacteria</taxon>
        <taxon>Pseudomonadati</taxon>
        <taxon>Pseudomonadota</taxon>
        <taxon>Alphaproteobacteria</taxon>
        <taxon>Hyphomicrobiales</taxon>
        <taxon>Rhizobiaceae</taxon>
        <taxon>Rhizobium/Agrobacterium group</taxon>
        <taxon>Rhizobium</taxon>
    </lineage>
</organism>
<dbReference type="EMBL" id="QDFR01000021">
    <property type="protein sequence ID" value="PVE49711.1"/>
    <property type="molecule type" value="Genomic_DNA"/>
</dbReference>
<evidence type="ECO:0000256" key="1">
    <source>
        <dbReference type="SAM" id="MobiDB-lite"/>
    </source>
</evidence>
<name>A0AA92H702_RHIRH</name>
<feature type="region of interest" description="Disordered" evidence="1">
    <location>
        <begin position="1"/>
        <end position="65"/>
    </location>
</feature>